<evidence type="ECO:0000256" key="1">
    <source>
        <dbReference type="ARBA" id="ARBA00001947"/>
    </source>
</evidence>
<dbReference type="AlphaFoldDB" id="A0A1A0VRI6"/>
<gene>
    <name evidence="5" type="ORF">A5779_03525</name>
</gene>
<dbReference type="SMART" id="SM01154">
    <property type="entry name" value="DUF1704"/>
    <property type="match status" value="1"/>
</dbReference>
<dbReference type="PANTHER" id="PTHR31817">
    <property type="match status" value="1"/>
</dbReference>
<dbReference type="GO" id="GO:0080164">
    <property type="term" value="P:regulation of nitric oxide metabolic process"/>
    <property type="evidence" value="ECO:0007669"/>
    <property type="project" value="TreeGrafter"/>
</dbReference>
<dbReference type="EMBL" id="LZSY01000140">
    <property type="protein sequence ID" value="OBB85819.1"/>
    <property type="molecule type" value="Genomic_DNA"/>
</dbReference>
<dbReference type="Proteomes" id="UP000094008">
    <property type="component" value="Unassembled WGS sequence"/>
</dbReference>
<keyword evidence="3" id="KW-0378">Hydrolase</keyword>
<evidence type="ECO:0000256" key="2">
    <source>
        <dbReference type="ARBA" id="ARBA00022670"/>
    </source>
</evidence>
<organism evidence="5 6">
    <name type="scientific">Mycolicibacterium peregrinum</name>
    <name type="common">Mycobacterium peregrinum</name>
    <dbReference type="NCBI Taxonomy" id="43304"/>
    <lineage>
        <taxon>Bacteria</taxon>
        <taxon>Bacillati</taxon>
        <taxon>Actinomycetota</taxon>
        <taxon>Actinomycetes</taxon>
        <taxon>Mycobacteriales</taxon>
        <taxon>Mycobacteriaceae</taxon>
        <taxon>Mycolicibacterium</taxon>
    </lineage>
</organism>
<evidence type="ECO:0000256" key="3">
    <source>
        <dbReference type="ARBA" id="ARBA00022801"/>
    </source>
</evidence>
<dbReference type="GO" id="GO:0008237">
    <property type="term" value="F:metallopeptidase activity"/>
    <property type="evidence" value="ECO:0007669"/>
    <property type="project" value="UniProtKB-KW"/>
</dbReference>
<evidence type="ECO:0000313" key="5">
    <source>
        <dbReference type="EMBL" id="OBB85819.1"/>
    </source>
</evidence>
<reference evidence="6" key="1">
    <citation type="submission" date="2016-06" db="EMBL/GenBank/DDBJ databases">
        <authorList>
            <person name="Sutton G."/>
            <person name="Brinkac L."/>
            <person name="Sanka R."/>
            <person name="Adams M."/>
            <person name="Lau E."/>
            <person name="Mehaffy C."/>
            <person name="Tameris M."/>
            <person name="Hatherill M."/>
            <person name="Hanekom W."/>
            <person name="Mahomed H."/>
            <person name="Mcshane H."/>
        </authorList>
    </citation>
    <scope>NUCLEOTIDE SEQUENCE [LARGE SCALE GENOMIC DNA]</scope>
    <source>
        <strain evidence="6">852002-10433_SCH5171157</strain>
    </source>
</reference>
<dbReference type="InterPro" id="IPR012548">
    <property type="entry name" value="MATCAP"/>
</dbReference>
<evidence type="ECO:0000313" key="6">
    <source>
        <dbReference type="Proteomes" id="UP000094008"/>
    </source>
</evidence>
<accession>A0A1A0VRI6</accession>
<comment type="cofactor">
    <cofactor evidence="1">
        <name>Zn(2+)</name>
        <dbReference type="ChEBI" id="CHEBI:29105"/>
    </cofactor>
</comment>
<protein>
    <recommendedName>
        <fullName evidence="7">DUF1704 domain-containing protein</fullName>
    </recommendedName>
</protein>
<evidence type="ECO:0000256" key="4">
    <source>
        <dbReference type="ARBA" id="ARBA00023049"/>
    </source>
</evidence>
<evidence type="ECO:0008006" key="7">
    <source>
        <dbReference type="Google" id="ProtNLM"/>
    </source>
</evidence>
<proteinExistence type="predicted"/>
<dbReference type="OrthoDB" id="9785840at2"/>
<dbReference type="GO" id="GO:0006508">
    <property type="term" value="P:proteolysis"/>
    <property type="evidence" value="ECO:0007669"/>
    <property type="project" value="UniProtKB-KW"/>
</dbReference>
<sequence length="390" mass="43030">MGRTSPLAQEALNVDARLTEIERELNFLLNATPINGAEAWRDFASSGFESSPVLESRPLNFDPDLVKRDLYDVEIELVENPALNSLFRGKRDEIARQITLLEDRGTPRFRYGALQLYGEPGDALCTTARSLLELIDPPPITSTSVTATDFAKAARAELESAYPQFPVAVEVRDDVADLMVSFGRLYIPATASFRANRVQPLIQHEVGTHVLTYRNGEAQPLGLLAVGLPLYEETQEGLAVLAEYVAGGLDPRRMRVLAARVEAASMMLAHADFVEIFRHLTDAHAFAPRTAWSVTSRVTYAGGSTKDIIYLRGIERVLEYFAQGRSIDPLLAGKLSLDHAPLVEELIRQGILEPPRARPRWLSAPKAEARLEHMRGGMSAADLLEMDVAA</sequence>
<name>A0A1A0VRI6_MYCPR</name>
<keyword evidence="4" id="KW-0482">Metalloprotease</keyword>
<dbReference type="PANTHER" id="PTHR31817:SF0">
    <property type="entry name" value="CHROMOSOME UNDETERMINED SCAFFOLD_67, WHOLE GENOME SHOTGUN SEQUENCE"/>
    <property type="match status" value="1"/>
</dbReference>
<dbReference type="Pfam" id="PF08014">
    <property type="entry name" value="MATCAP"/>
    <property type="match status" value="1"/>
</dbReference>
<keyword evidence="2" id="KW-0645">Protease</keyword>
<comment type="caution">
    <text evidence="5">The sequence shown here is derived from an EMBL/GenBank/DDBJ whole genome shotgun (WGS) entry which is preliminary data.</text>
</comment>